<dbReference type="Gene3D" id="3.40.718.10">
    <property type="entry name" value="Isopropylmalate Dehydrogenase"/>
    <property type="match status" value="2"/>
</dbReference>
<evidence type="ECO:0000256" key="3">
    <source>
        <dbReference type="SAM" id="MobiDB-lite"/>
    </source>
</evidence>
<evidence type="ECO:0000256" key="1">
    <source>
        <dbReference type="ARBA" id="ARBA00007769"/>
    </source>
</evidence>
<dbReference type="GO" id="GO:0006102">
    <property type="term" value="P:isocitrate metabolic process"/>
    <property type="evidence" value="ECO:0007669"/>
    <property type="project" value="TreeGrafter"/>
</dbReference>
<dbReference type="GO" id="GO:0016616">
    <property type="term" value="F:oxidoreductase activity, acting on the CH-OH group of donors, NAD or NADP as acceptor"/>
    <property type="evidence" value="ECO:0007669"/>
    <property type="project" value="InterPro"/>
</dbReference>
<dbReference type="SMART" id="SM01329">
    <property type="entry name" value="Iso_dh"/>
    <property type="match status" value="1"/>
</dbReference>
<name>A0A7R8WHG6_9CRUS</name>
<dbReference type="OrthoDB" id="10261637at2759"/>
<proteinExistence type="inferred from homology"/>
<dbReference type="SUPFAM" id="SSF53659">
    <property type="entry name" value="Isocitrate/Isopropylmalate dehydrogenase-like"/>
    <property type="match status" value="2"/>
</dbReference>
<dbReference type="PANTHER" id="PTHR11835:SF42">
    <property type="entry name" value="ISOCITRATE DEHYDROGENASE [NAD] SUBUNIT BETA, MITOCHONDRIAL"/>
    <property type="match status" value="1"/>
</dbReference>
<dbReference type="GO" id="GO:0000287">
    <property type="term" value="F:magnesium ion binding"/>
    <property type="evidence" value="ECO:0007669"/>
    <property type="project" value="InterPro"/>
</dbReference>
<evidence type="ECO:0000256" key="2">
    <source>
        <dbReference type="ARBA" id="ARBA00022532"/>
    </source>
</evidence>
<dbReference type="Pfam" id="PF00180">
    <property type="entry name" value="Iso_dh"/>
    <property type="match status" value="2"/>
</dbReference>
<dbReference type="InterPro" id="IPR024084">
    <property type="entry name" value="IsoPropMal-DH-like_dom"/>
</dbReference>
<dbReference type="GO" id="GO:0005739">
    <property type="term" value="C:mitochondrion"/>
    <property type="evidence" value="ECO:0007669"/>
    <property type="project" value="TreeGrafter"/>
</dbReference>
<organism evidence="4">
    <name type="scientific">Cyprideis torosa</name>
    <dbReference type="NCBI Taxonomy" id="163714"/>
    <lineage>
        <taxon>Eukaryota</taxon>
        <taxon>Metazoa</taxon>
        <taxon>Ecdysozoa</taxon>
        <taxon>Arthropoda</taxon>
        <taxon>Crustacea</taxon>
        <taxon>Oligostraca</taxon>
        <taxon>Ostracoda</taxon>
        <taxon>Podocopa</taxon>
        <taxon>Podocopida</taxon>
        <taxon>Cytherocopina</taxon>
        <taxon>Cytheroidea</taxon>
        <taxon>Cytherideidae</taxon>
        <taxon>Cyprideis</taxon>
    </lineage>
</organism>
<comment type="similarity">
    <text evidence="1">Belongs to the isocitrate and isopropylmalate dehydrogenases family.</text>
</comment>
<dbReference type="AlphaFoldDB" id="A0A7R8WHG6"/>
<dbReference type="GO" id="GO:0051287">
    <property type="term" value="F:NAD binding"/>
    <property type="evidence" value="ECO:0007669"/>
    <property type="project" value="InterPro"/>
</dbReference>
<reference evidence="4" key="1">
    <citation type="submission" date="2020-11" db="EMBL/GenBank/DDBJ databases">
        <authorList>
            <person name="Tran Van P."/>
        </authorList>
    </citation>
    <scope>NUCLEOTIDE SEQUENCE</scope>
</reference>
<keyword evidence="2" id="KW-0816">Tricarboxylic acid cycle</keyword>
<sequence>MAATAASRSPTSPFGMSHQFRTWSSTTSEDLDESDLLLREDSVSKPIIPDHFVRGLSSDLASSVRVETPVESGLESSSAIEECLKRLATVASELEELRRTRAGDSGDEAQRLASKLREKVTELEIVFDQIDALERLVLHVRGRVEETGRLVSEAERQGAAPTTRMLKNWFGSLSRRSGASVGTPAMPSSFSSEPHDLSHLRIRLEEFLGCHHEQWVPSPPAVPLRQEGCDTPLRYPPGFVLRRHSHVTLKLASSERRFFQALPTEKAQTSFSSQVPVAKPDGRKTCTLIPGDGVGPELVNCVKEIFEAANVPIDFEEFIFSEVDPHSAPFEDVLESIERNGICLKGSMKIPDSSPSGELGSLSMKLRRRLDLFANVVIAKSIHGIDTRHKNVDLIIIREQTEGEYSGIEHESVPGVVESLKVVTRKQSRRIAKFAFDYATKWGRKKVTAVHKANIMKLGDGLFLESCREVAKLYPRIEYAEERLDRVVRRLVTGATTHQKYDTLLSSSLYGKVLNFVAAGLVGGPGCVTGLEVSPKAFAFKSGIGLIDLANPVPIVMASTQLLFVMDLKQEAALIRGAVAATLEEGTVSAFCLLLAMNPTLSFSQVSTLYPRIAFDSMIVDNCTMQLVSNPHQFDVLVMPNLYGTIVSNVCAGLIGGAGVCPGASFSHDVVAYEPVSVPTSLENRI</sequence>
<dbReference type="PANTHER" id="PTHR11835">
    <property type="entry name" value="DECARBOXYLATING DEHYDROGENASES-ISOCITRATE, ISOPROPYLMALATE, TARTRATE"/>
    <property type="match status" value="1"/>
</dbReference>
<feature type="region of interest" description="Disordered" evidence="3">
    <location>
        <begin position="1"/>
        <end position="31"/>
    </location>
</feature>
<evidence type="ECO:0000313" key="4">
    <source>
        <dbReference type="EMBL" id="CAD7231759.1"/>
    </source>
</evidence>
<gene>
    <name evidence="4" type="ORF">CTOB1V02_LOCUS9602</name>
</gene>
<accession>A0A7R8WHG6</accession>
<dbReference type="EMBL" id="OB663846">
    <property type="protein sequence ID" value="CAD7231759.1"/>
    <property type="molecule type" value="Genomic_DNA"/>
</dbReference>
<protein>
    <submittedName>
        <fullName evidence="4">Uncharacterized protein</fullName>
    </submittedName>
</protein>
<dbReference type="PROSITE" id="PS00470">
    <property type="entry name" value="IDH_IMDH"/>
    <property type="match status" value="1"/>
</dbReference>
<feature type="compositionally biased region" description="Low complexity" evidence="3">
    <location>
        <begin position="1"/>
        <end position="13"/>
    </location>
</feature>
<dbReference type="GO" id="GO:0006099">
    <property type="term" value="P:tricarboxylic acid cycle"/>
    <property type="evidence" value="ECO:0007669"/>
    <property type="project" value="UniProtKB-KW"/>
</dbReference>
<dbReference type="InterPro" id="IPR019818">
    <property type="entry name" value="IsoCit/isopropylmalate_DH_CS"/>
</dbReference>